<keyword evidence="3" id="KW-1185">Reference proteome</keyword>
<dbReference type="EMBL" id="JAAALK010000286">
    <property type="protein sequence ID" value="KAG8061443.1"/>
    <property type="molecule type" value="Genomic_DNA"/>
</dbReference>
<proteinExistence type="predicted"/>
<organism evidence="2 3">
    <name type="scientific">Zizania palustris</name>
    <name type="common">Northern wild rice</name>
    <dbReference type="NCBI Taxonomy" id="103762"/>
    <lineage>
        <taxon>Eukaryota</taxon>
        <taxon>Viridiplantae</taxon>
        <taxon>Streptophyta</taxon>
        <taxon>Embryophyta</taxon>
        <taxon>Tracheophyta</taxon>
        <taxon>Spermatophyta</taxon>
        <taxon>Magnoliopsida</taxon>
        <taxon>Liliopsida</taxon>
        <taxon>Poales</taxon>
        <taxon>Poaceae</taxon>
        <taxon>BOP clade</taxon>
        <taxon>Oryzoideae</taxon>
        <taxon>Oryzeae</taxon>
        <taxon>Zizaniinae</taxon>
        <taxon>Zizania</taxon>
    </lineage>
</organism>
<dbReference type="Proteomes" id="UP000729402">
    <property type="component" value="Unassembled WGS sequence"/>
</dbReference>
<feature type="region of interest" description="Disordered" evidence="1">
    <location>
        <begin position="50"/>
        <end position="78"/>
    </location>
</feature>
<comment type="caution">
    <text evidence="2">The sequence shown here is derived from an EMBL/GenBank/DDBJ whole genome shotgun (WGS) entry which is preliminary data.</text>
</comment>
<evidence type="ECO:0000256" key="1">
    <source>
        <dbReference type="SAM" id="MobiDB-lite"/>
    </source>
</evidence>
<evidence type="ECO:0000313" key="2">
    <source>
        <dbReference type="EMBL" id="KAG8061443.1"/>
    </source>
</evidence>
<accession>A0A8J5VW93</accession>
<reference evidence="2" key="1">
    <citation type="journal article" date="2021" name="bioRxiv">
        <title>Whole Genome Assembly and Annotation of Northern Wild Rice, Zizania palustris L., Supports a Whole Genome Duplication in the Zizania Genus.</title>
        <authorList>
            <person name="Haas M."/>
            <person name="Kono T."/>
            <person name="Macchietto M."/>
            <person name="Millas R."/>
            <person name="McGilp L."/>
            <person name="Shao M."/>
            <person name="Duquette J."/>
            <person name="Hirsch C.N."/>
            <person name="Kimball J."/>
        </authorList>
    </citation>
    <scope>NUCLEOTIDE SEQUENCE</scope>
    <source>
        <tissue evidence="2">Fresh leaf tissue</tissue>
    </source>
</reference>
<name>A0A8J5VW93_ZIZPA</name>
<reference evidence="2" key="2">
    <citation type="submission" date="2021-02" db="EMBL/GenBank/DDBJ databases">
        <authorList>
            <person name="Kimball J.A."/>
            <person name="Haas M.W."/>
            <person name="Macchietto M."/>
            <person name="Kono T."/>
            <person name="Duquette J."/>
            <person name="Shao M."/>
        </authorList>
    </citation>
    <scope>NUCLEOTIDE SEQUENCE</scope>
    <source>
        <tissue evidence="2">Fresh leaf tissue</tissue>
    </source>
</reference>
<dbReference type="AlphaFoldDB" id="A0A8J5VW93"/>
<sequence>MNCSLANLFSVDLEDESVGAQNGEVGTRAIVQRNAEEFVGKVRPAAVEAAHRHQRSTLDPPRDSTQSNASAVVVGRRL</sequence>
<evidence type="ECO:0000313" key="3">
    <source>
        <dbReference type="Proteomes" id="UP000729402"/>
    </source>
</evidence>
<gene>
    <name evidence="2" type="ORF">GUJ93_ZPchr0003g18076</name>
</gene>
<protein>
    <submittedName>
        <fullName evidence="2">Uncharacterized protein</fullName>
    </submittedName>
</protein>